<dbReference type="KEGG" id="cohn:KCTCHS21_45930"/>
<dbReference type="EMBL" id="AP019400">
    <property type="protein sequence ID" value="BBI35194.1"/>
    <property type="molecule type" value="Genomic_DNA"/>
</dbReference>
<protein>
    <submittedName>
        <fullName evidence="1">Uncharacterized protein</fullName>
    </submittedName>
</protein>
<sequence>MAEQIAAFFDSNVLQILREGLPRRLLKHPLHIARTGGKQLGNFYKRYGTGIILLHIFENGSEQ</sequence>
<evidence type="ECO:0000313" key="1">
    <source>
        <dbReference type="EMBL" id="BBI35194.1"/>
    </source>
</evidence>
<reference evidence="1 2" key="1">
    <citation type="submission" date="2019-01" db="EMBL/GenBank/DDBJ databases">
        <title>Complete genome sequence of Cohnella hallensis HS21 isolated from Korean fir (Abies koreana) rhizospheric soil.</title>
        <authorList>
            <person name="Jiang L."/>
            <person name="Kang S.W."/>
            <person name="Kim S."/>
            <person name="Jung J."/>
            <person name="Kim C.Y."/>
            <person name="Kim D.H."/>
            <person name="Kim S.W."/>
            <person name="Lee J."/>
        </authorList>
    </citation>
    <scope>NUCLEOTIDE SEQUENCE [LARGE SCALE GENOMIC DNA]</scope>
    <source>
        <strain evidence="1 2">HS21</strain>
    </source>
</reference>
<organism evidence="1 2">
    <name type="scientific">Cohnella abietis</name>
    <dbReference type="NCBI Taxonomy" id="2507935"/>
    <lineage>
        <taxon>Bacteria</taxon>
        <taxon>Bacillati</taxon>
        <taxon>Bacillota</taxon>
        <taxon>Bacilli</taxon>
        <taxon>Bacillales</taxon>
        <taxon>Paenibacillaceae</taxon>
        <taxon>Cohnella</taxon>
    </lineage>
</organism>
<gene>
    <name evidence="1" type="ORF">KCTCHS21_45930</name>
</gene>
<dbReference type="AlphaFoldDB" id="A0A3T1DAY0"/>
<name>A0A3T1DAY0_9BACL</name>
<accession>A0A3T1DAY0</accession>
<evidence type="ECO:0000313" key="2">
    <source>
        <dbReference type="Proteomes" id="UP000289856"/>
    </source>
</evidence>
<keyword evidence="2" id="KW-1185">Reference proteome</keyword>
<proteinExistence type="predicted"/>
<dbReference type="Proteomes" id="UP000289856">
    <property type="component" value="Chromosome"/>
</dbReference>